<dbReference type="WBParaSite" id="PSAMB.scaffold11876size3081.g34465.t1">
    <property type="protein sequence ID" value="PSAMB.scaffold11876size3081.g34465.t1"/>
    <property type="gene ID" value="PSAMB.scaffold11876size3081.g34465"/>
</dbReference>
<feature type="compositionally biased region" description="Polar residues" evidence="1">
    <location>
        <begin position="150"/>
        <end position="170"/>
    </location>
</feature>
<evidence type="ECO:0000256" key="2">
    <source>
        <dbReference type="SAM" id="Phobius"/>
    </source>
</evidence>
<dbReference type="Proteomes" id="UP000887566">
    <property type="component" value="Unplaced"/>
</dbReference>
<name>A0A914UQT8_9BILA</name>
<keyword evidence="2" id="KW-0812">Transmembrane</keyword>
<keyword evidence="3" id="KW-1185">Reference proteome</keyword>
<dbReference type="AlphaFoldDB" id="A0A914UQT8"/>
<protein>
    <submittedName>
        <fullName evidence="4">Fatty acid hydroxylase domain-containing protein</fullName>
    </submittedName>
</protein>
<sequence>GTQWLQYLSVRRLLALSDKDVYAGRRFLPAIAIAGVILSWIHFGCTFLDTAVIKYQLTDAKFQFHSTTLICMIFTQTIFPADYLYAFTASGCWLELIMRYIDSGFFQFGQPRLHHSPHVAHHLEHGIGPRSALFAPAMAFVQRKDEDSPRSGSSSHSANTAAEESNTSSL</sequence>
<organism evidence="3 4">
    <name type="scientific">Plectus sambesii</name>
    <dbReference type="NCBI Taxonomy" id="2011161"/>
    <lineage>
        <taxon>Eukaryota</taxon>
        <taxon>Metazoa</taxon>
        <taxon>Ecdysozoa</taxon>
        <taxon>Nematoda</taxon>
        <taxon>Chromadorea</taxon>
        <taxon>Plectida</taxon>
        <taxon>Plectina</taxon>
        <taxon>Plectoidea</taxon>
        <taxon>Plectidae</taxon>
        <taxon>Plectus</taxon>
    </lineage>
</organism>
<evidence type="ECO:0000256" key="1">
    <source>
        <dbReference type="SAM" id="MobiDB-lite"/>
    </source>
</evidence>
<feature type="transmembrane region" description="Helical" evidence="2">
    <location>
        <begin position="27"/>
        <end position="48"/>
    </location>
</feature>
<feature type="region of interest" description="Disordered" evidence="1">
    <location>
        <begin position="143"/>
        <end position="170"/>
    </location>
</feature>
<accession>A0A914UQT8</accession>
<keyword evidence="2" id="KW-1133">Transmembrane helix</keyword>
<reference evidence="4" key="1">
    <citation type="submission" date="2022-11" db="UniProtKB">
        <authorList>
            <consortium name="WormBaseParasite"/>
        </authorList>
    </citation>
    <scope>IDENTIFICATION</scope>
</reference>
<evidence type="ECO:0000313" key="3">
    <source>
        <dbReference type="Proteomes" id="UP000887566"/>
    </source>
</evidence>
<proteinExistence type="predicted"/>
<evidence type="ECO:0000313" key="4">
    <source>
        <dbReference type="WBParaSite" id="PSAMB.scaffold11876size3081.g34465.t1"/>
    </source>
</evidence>
<keyword evidence="2" id="KW-0472">Membrane</keyword>